<dbReference type="EMBL" id="VUNF01000015">
    <property type="protein sequence ID" value="MST77808.1"/>
    <property type="molecule type" value="Genomic_DNA"/>
</dbReference>
<comment type="caution">
    <text evidence="2">The sequence shown here is derived from an EMBL/GenBank/DDBJ whole genome shotgun (WGS) entry which is preliminary data.</text>
</comment>
<dbReference type="Proteomes" id="UP000450161">
    <property type="component" value="Unassembled WGS sequence"/>
</dbReference>
<feature type="transmembrane region" description="Helical" evidence="1">
    <location>
        <begin position="59"/>
        <end position="78"/>
    </location>
</feature>
<proteinExistence type="predicted"/>
<gene>
    <name evidence="2" type="ORF">FYJ72_08965</name>
</gene>
<keyword evidence="1" id="KW-1133">Transmembrane helix</keyword>
<protein>
    <submittedName>
        <fullName evidence="2">Uncharacterized protein</fullName>
    </submittedName>
</protein>
<evidence type="ECO:0000313" key="2">
    <source>
        <dbReference type="EMBL" id="MST77808.1"/>
    </source>
</evidence>
<keyword evidence="1" id="KW-0812">Transmembrane</keyword>
<feature type="transmembrane region" description="Helical" evidence="1">
    <location>
        <begin position="99"/>
        <end position="120"/>
    </location>
</feature>
<name>A0A6I2TZW3_9BACT</name>
<feature type="transmembrane region" description="Helical" evidence="1">
    <location>
        <begin position="159"/>
        <end position="180"/>
    </location>
</feature>
<feature type="transmembrane region" description="Helical" evidence="1">
    <location>
        <begin position="126"/>
        <end position="147"/>
    </location>
</feature>
<sequence length="846" mass="96756">MSLDTTLAKGVSYITDSLSLGTYCSGLEGQSVSESSSVSVHGHEIIEHDFLNQLAGDGFVWLLYIIGGFILLSIIFHWRTWEPIKKAKRKAWYICSEHLAWPAAVVWAIGFVTYCVGTHVPLGNNFFSVAPMAAIHATEMFISVSDISAIHEDCHNSALFMFWFNFSHFMAVLISLVFIFRQFGFFIIEKFRLFVHAWMVKLHLAKSKKLYVFWGINDINYALAKSIETGDNAPKDLLFIRTFNDDDESESTKFGFGRLFNMIKFKNEELNRLEELNCYTTSVFSSIATPNLKARKDKILRRTLKLTPLVRLMRHTQVHFFLLNDDADKNINGVLNLLKDSDVNREISDVHIYCHTLKSPKTHWMESYDIQHLDNHIKIHVVDSSFLAVQTMKSDVMHHPVQFVDIDSQTATVTSPFNSLIVGFGETGKEYFELLYEFGAFVNKEGKKSDFHCTVIDSRMSEIKGDLFAAAPGLVEKEGKELTFVPDTKIGSVEFYDIIKKEIGSLNYLVISLGDEDLSMDTAIKICELAYRYRDWDEEKDANKNSKKLNIYVRSYHSESLYRLKKIESDINVLYAASGIKLYVFGDIQKVFTYANIVEESWLAQAKRYNAVYCKHEEGAHGYSVDELWGKTLGYLDLDKATDQLVPKEEFTSDIIYECERKMEQNICNSLHSKTKKYVLECCEPPCVNKVCKGKSDAVMSSIEKWYHAANGRSIREISSSEKINKLQSLYQASVFGKSGHEFNITHEIYYAPSACNEDKHGYITTVLLNMAKLEHERWVAKSLLQGLMINPADPCKKVSSRRYHTDLCTWDIIRGWDAKSSISTQGYDCLVVEVTLEYEKGKDKR</sequence>
<reference evidence="2 3" key="1">
    <citation type="submission" date="2019-08" db="EMBL/GenBank/DDBJ databases">
        <title>In-depth cultivation of the pig gut microbiome towards novel bacterial diversity and tailored functional studies.</title>
        <authorList>
            <person name="Wylensek D."/>
            <person name="Hitch T.C.A."/>
            <person name="Clavel T."/>
        </authorList>
    </citation>
    <scope>NUCLEOTIDE SEQUENCE [LARGE SCALE GENOMIC DNA]</scope>
    <source>
        <strain evidence="2 3">LKV-178-WT-2C</strain>
    </source>
</reference>
<evidence type="ECO:0000256" key="1">
    <source>
        <dbReference type="SAM" id="Phobius"/>
    </source>
</evidence>
<dbReference type="AlphaFoldDB" id="A0A6I2TZW3"/>
<organism evidence="2 3">
    <name type="scientific">Segatella copri</name>
    <dbReference type="NCBI Taxonomy" id="165179"/>
    <lineage>
        <taxon>Bacteria</taxon>
        <taxon>Pseudomonadati</taxon>
        <taxon>Bacteroidota</taxon>
        <taxon>Bacteroidia</taxon>
        <taxon>Bacteroidales</taxon>
        <taxon>Prevotellaceae</taxon>
        <taxon>Segatella</taxon>
    </lineage>
</organism>
<dbReference type="RefSeq" id="WP_154481270.1">
    <property type="nucleotide sequence ID" value="NZ_VUNF01000015.1"/>
</dbReference>
<evidence type="ECO:0000313" key="3">
    <source>
        <dbReference type="Proteomes" id="UP000450161"/>
    </source>
</evidence>
<accession>A0A6I2TZW3</accession>
<keyword evidence="1" id="KW-0472">Membrane</keyword>